<dbReference type="Pfam" id="PF04794">
    <property type="entry name" value="YdjC"/>
    <property type="match status" value="1"/>
</dbReference>
<evidence type="ECO:0000256" key="3">
    <source>
        <dbReference type="ARBA" id="ARBA00022801"/>
    </source>
</evidence>
<evidence type="ECO:0000313" key="7">
    <source>
        <dbReference type="Proteomes" id="UP001154322"/>
    </source>
</evidence>
<organism evidence="6 7">
    <name type="scientific">Paenibacillus melissococcoides</name>
    <dbReference type="NCBI Taxonomy" id="2912268"/>
    <lineage>
        <taxon>Bacteria</taxon>
        <taxon>Bacillati</taxon>
        <taxon>Bacillota</taxon>
        <taxon>Bacilli</taxon>
        <taxon>Bacillales</taxon>
        <taxon>Paenibacillaceae</taxon>
        <taxon>Paenibacillus</taxon>
    </lineage>
</organism>
<evidence type="ECO:0000256" key="4">
    <source>
        <dbReference type="ARBA" id="ARBA00022842"/>
    </source>
</evidence>
<evidence type="ECO:0000256" key="5">
    <source>
        <dbReference type="ARBA" id="ARBA00023277"/>
    </source>
</evidence>
<keyword evidence="7" id="KW-1185">Reference proteome</keyword>
<dbReference type="Proteomes" id="UP001154322">
    <property type="component" value="Unassembled WGS sequence"/>
</dbReference>
<keyword evidence="3" id="KW-0378">Hydrolase</keyword>
<name>A0ABN8U197_9BACL</name>
<evidence type="ECO:0000313" key="6">
    <source>
        <dbReference type="EMBL" id="CAH8244703.1"/>
    </source>
</evidence>
<dbReference type="SUPFAM" id="SSF88713">
    <property type="entry name" value="Glycoside hydrolase/deacetylase"/>
    <property type="match status" value="1"/>
</dbReference>
<keyword evidence="4" id="KW-0460">Magnesium</keyword>
<dbReference type="InterPro" id="IPR006879">
    <property type="entry name" value="YdjC-like"/>
</dbReference>
<gene>
    <name evidence="6" type="ORF">WJ0W_001933</name>
</gene>
<dbReference type="Gene3D" id="3.20.20.370">
    <property type="entry name" value="Glycoside hydrolase/deacetylase"/>
    <property type="match status" value="1"/>
</dbReference>
<sequence>MTQRHIRTRLILNCDDFGQSPAANQAIIRLLEKGAVSSATIMPPAPAFAEASEWCRRTGQRNVGLHLTLTSEFEGYRWSSLTGGPSLHDVSGYLHATVEAFERNASAPDVKRELNAQYEAVRQAGIDISHVDNHMGSLYGMATGRSFLPYVLWRCSRWGLPFRLFRRIDERDHLLASIAGAQQTLRKVVALADALGVPLPDYLLSHPYFMEEGETYDSFKRMLIGKLYELPEGVVETYIHPAVEDSFMAARIPSWEKRVWEYRLMLDDDFAYARRDAGVELTDYRYVRKTRRPVRLRGALRMLALLLPESRNGAR</sequence>
<dbReference type="PANTHER" id="PTHR31609:SF1">
    <property type="entry name" value="CARBOHYDRATE DEACETYLASE"/>
    <property type="match status" value="1"/>
</dbReference>
<reference evidence="6" key="1">
    <citation type="submission" date="2022-06" db="EMBL/GenBank/DDBJ databases">
        <authorList>
            <person name="Dietemann V."/>
            <person name="Ory F."/>
            <person name="Dainat B."/>
            <person name="Oberhansli S."/>
        </authorList>
    </citation>
    <scope>NUCLEOTIDE SEQUENCE</scope>
    <source>
        <strain evidence="6">Ena-SAMPLE-TAB-26-04-2022-14:26:32:270-5432</strain>
    </source>
</reference>
<dbReference type="RefSeq" id="WP_213430206.1">
    <property type="nucleotide sequence ID" value="NZ_AP031286.1"/>
</dbReference>
<evidence type="ECO:0000256" key="1">
    <source>
        <dbReference type="ARBA" id="ARBA00001946"/>
    </source>
</evidence>
<evidence type="ECO:0000256" key="2">
    <source>
        <dbReference type="ARBA" id="ARBA00022723"/>
    </source>
</evidence>
<dbReference type="PANTHER" id="PTHR31609">
    <property type="entry name" value="YDJC DEACETYLASE FAMILY MEMBER"/>
    <property type="match status" value="1"/>
</dbReference>
<comment type="cofactor">
    <cofactor evidence="1">
        <name>Mg(2+)</name>
        <dbReference type="ChEBI" id="CHEBI:18420"/>
    </cofactor>
</comment>
<dbReference type="CDD" id="cd10802">
    <property type="entry name" value="YdjC_TTHB029_like"/>
    <property type="match status" value="1"/>
</dbReference>
<protein>
    <submittedName>
        <fullName evidence="6">Polysaccharide deacetylase family protein</fullName>
    </submittedName>
</protein>
<accession>A0ABN8U197</accession>
<dbReference type="EMBL" id="CALYLO010000002">
    <property type="protein sequence ID" value="CAH8244703.1"/>
    <property type="molecule type" value="Genomic_DNA"/>
</dbReference>
<dbReference type="InterPro" id="IPR011330">
    <property type="entry name" value="Glyco_hydro/deAcase_b/a-brl"/>
</dbReference>
<keyword evidence="5" id="KW-0119">Carbohydrate metabolism</keyword>
<keyword evidence="2" id="KW-0479">Metal-binding</keyword>
<proteinExistence type="predicted"/>
<comment type="caution">
    <text evidence="6">The sequence shown here is derived from an EMBL/GenBank/DDBJ whole genome shotgun (WGS) entry which is preliminary data.</text>
</comment>